<sequence>MPLPLLSRDASYAAYCGDVRYYRLLSGGARFMVDEPLRVDVLRQQTADEHRVALAPEHVPNLVHSGMQVLVPTGAGRGASFPDTDYTATGAKSVDDETITAQATVLVTVQRPSSTYCGS</sequence>
<proteinExistence type="predicted"/>
<dbReference type="Pfam" id="PF05222">
    <property type="entry name" value="AlaDh_PNT_N"/>
    <property type="match status" value="1"/>
</dbReference>
<feature type="domain" description="Alanine dehydrogenase/pyridine nucleotide transhydrogenase N-terminal" evidence="7">
    <location>
        <begin position="40"/>
        <end position="119"/>
    </location>
</feature>
<dbReference type="InterPro" id="IPR007886">
    <property type="entry name" value="AlaDH/PNT_N"/>
</dbReference>
<comment type="caution">
    <text evidence="8">The sequence shown here is derived from an EMBL/GenBank/DDBJ whole genome shotgun (WGS) entry which is preliminary data.</text>
</comment>
<evidence type="ECO:0000256" key="5">
    <source>
        <dbReference type="ARBA" id="ARBA00023027"/>
    </source>
</evidence>
<dbReference type="PANTHER" id="PTHR10160:SF19">
    <property type="entry name" value="PROTON-TRANSLOCATING NAD(P)(+) TRANSHYDROGENASE"/>
    <property type="match status" value="1"/>
</dbReference>
<evidence type="ECO:0000256" key="1">
    <source>
        <dbReference type="ARBA" id="ARBA00003943"/>
    </source>
</evidence>
<evidence type="ECO:0000313" key="9">
    <source>
        <dbReference type="Proteomes" id="UP001250214"/>
    </source>
</evidence>
<dbReference type="Gene3D" id="3.40.50.720">
    <property type="entry name" value="NAD(P)-binding Rossmann-like Domain"/>
    <property type="match status" value="1"/>
</dbReference>
<dbReference type="EC" id="7.1.1.1" evidence="2"/>
<evidence type="ECO:0000256" key="4">
    <source>
        <dbReference type="ARBA" id="ARBA00022967"/>
    </source>
</evidence>
<comment type="function">
    <text evidence="1">The transhydrogenation between NADH and NADP is coupled to respiration and ATP hydrolysis and functions as a proton pump across the membrane.</text>
</comment>
<organism evidence="8 9">
    <name type="scientific">Lipingzhangella rawalii</name>
    <dbReference type="NCBI Taxonomy" id="2055835"/>
    <lineage>
        <taxon>Bacteria</taxon>
        <taxon>Bacillati</taxon>
        <taxon>Actinomycetota</taxon>
        <taxon>Actinomycetes</taxon>
        <taxon>Streptosporangiales</taxon>
        <taxon>Nocardiopsidaceae</taxon>
        <taxon>Lipingzhangella</taxon>
    </lineage>
</organism>
<evidence type="ECO:0000256" key="3">
    <source>
        <dbReference type="ARBA" id="ARBA00022857"/>
    </source>
</evidence>
<evidence type="ECO:0000256" key="2">
    <source>
        <dbReference type="ARBA" id="ARBA00012943"/>
    </source>
</evidence>
<keyword evidence="9" id="KW-1185">Reference proteome</keyword>
<reference evidence="9" key="1">
    <citation type="submission" date="2023-07" db="EMBL/GenBank/DDBJ databases">
        <title>Novel species in the genus Lipingzhangella isolated from Sambhar Salt Lake.</title>
        <authorList>
            <person name="Jiya N."/>
            <person name="Kajale S."/>
            <person name="Sharma A."/>
        </authorList>
    </citation>
    <scope>NUCLEOTIDE SEQUENCE [LARGE SCALE GENOMIC DNA]</scope>
    <source>
        <strain evidence="9">LS1_29</strain>
    </source>
</reference>
<evidence type="ECO:0000259" key="7">
    <source>
        <dbReference type="SMART" id="SM01003"/>
    </source>
</evidence>
<comment type="catalytic activity">
    <reaction evidence="6">
        <text>NAD(+) + NADPH + H(+)(in) = NADH + NADP(+) + H(+)(out)</text>
        <dbReference type="Rhea" id="RHEA:47992"/>
        <dbReference type="ChEBI" id="CHEBI:15378"/>
        <dbReference type="ChEBI" id="CHEBI:57540"/>
        <dbReference type="ChEBI" id="CHEBI:57783"/>
        <dbReference type="ChEBI" id="CHEBI:57945"/>
        <dbReference type="ChEBI" id="CHEBI:58349"/>
        <dbReference type="EC" id="7.1.1.1"/>
    </reaction>
</comment>
<evidence type="ECO:0000256" key="6">
    <source>
        <dbReference type="ARBA" id="ARBA00048202"/>
    </source>
</evidence>
<dbReference type="SUPFAM" id="SSF52283">
    <property type="entry name" value="Formate/glycerate dehydrogenase catalytic domain-like"/>
    <property type="match status" value="1"/>
</dbReference>
<dbReference type="EMBL" id="JAVLVT010000001">
    <property type="protein sequence ID" value="MDS1269304.1"/>
    <property type="molecule type" value="Genomic_DNA"/>
</dbReference>
<protein>
    <recommendedName>
        <fullName evidence="2">proton-translocating NAD(P)(+) transhydrogenase</fullName>
        <ecNumber evidence="2">7.1.1.1</ecNumber>
    </recommendedName>
</protein>
<keyword evidence="4" id="KW-1278">Translocase</keyword>
<dbReference type="Proteomes" id="UP001250214">
    <property type="component" value="Unassembled WGS sequence"/>
</dbReference>
<dbReference type="SMART" id="SM01003">
    <property type="entry name" value="AlaDh_PNT_N"/>
    <property type="match status" value="1"/>
</dbReference>
<keyword evidence="3" id="KW-0521">NADP</keyword>
<gene>
    <name evidence="8" type="ORF">RIF23_03220</name>
</gene>
<dbReference type="RefSeq" id="WP_310910792.1">
    <property type="nucleotide sequence ID" value="NZ_JAVLVT010000001.1"/>
</dbReference>
<evidence type="ECO:0000313" key="8">
    <source>
        <dbReference type="EMBL" id="MDS1269304.1"/>
    </source>
</evidence>
<accession>A0ABU2H382</accession>
<name>A0ABU2H382_9ACTN</name>
<dbReference type="PANTHER" id="PTHR10160">
    <property type="entry name" value="NAD(P) TRANSHYDROGENASE"/>
    <property type="match status" value="1"/>
</dbReference>
<keyword evidence="5" id="KW-0520">NAD</keyword>